<feature type="domain" description="Glycosyltransferase 2-like" evidence="1">
    <location>
        <begin position="36"/>
        <end position="134"/>
    </location>
</feature>
<evidence type="ECO:0000259" key="1">
    <source>
        <dbReference type="Pfam" id="PF00535"/>
    </source>
</evidence>
<dbReference type="PANTHER" id="PTHR22916">
    <property type="entry name" value="GLYCOSYLTRANSFERASE"/>
    <property type="match status" value="1"/>
</dbReference>
<dbReference type="PANTHER" id="PTHR22916:SF3">
    <property type="entry name" value="UDP-GLCNAC:BETAGAL BETA-1,3-N-ACETYLGLUCOSAMINYLTRANSFERASE-LIKE PROTEIN 1"/>
    <property type="match status" value="1"/>
</dbReference>
<dbReference type="AlphaFoldDB" id="A0AA48M0I1"/>
<evidence type="ECO:0000313" key="2">
    <source>
        <dbReference type="EMBL" id="CAJ0855837.1"/>
    </source>
</evidence>
<dbReference type="InterPro" id="IPR029044">
    <property type="entry name" value="Nucleotide-diphossugar_trans"/>
</dbReference>
<name>A0AA48M0I1_9ZZZZ</name>
<dbReference type="Gene3D" id="3.90.550.10">
    <property type="entry name" value="Spore Coat Polysaccharide Biosynthesis Protein SpsA, Chain A"/>
    <property type="match status" value="1"/>
</dbReference>
<accession>A0AA48M0I1</accession>
<organism evidence="2">
    <name type="scientific">freshwater sediment metagenome</name>
    <dbReference type="NCBI Taxonomy" id="556182"/>
    <lineage>
        <taxon>unclassified sequences</taxon>
        <taxon>metagenomes</taxon>
        <taxon>ecological metagenomes</taxon>
    </lineage>
</organism>
<dbReference type="InterPro" id="IPR001173">
    <property type="entry name" value="Glyco_trans_2-like"/>
</dbReference>
<dbReference type="SUPFAM" id="SSF53448">
    <property type="entry name" value="Nucleotide-diphospho-sugar transferases"/>
    <property type="match status" value="1"/>
</dbReference>
<reference evidence="2" key="1">
    <citation type="submission" date="2023-07" db="EMBL/GenBank/DDBJ databases">
        <authorList>
            <person name="Pelsma A.J. K."/>
        </authorList>
    </citation>
    <scope>NUCLEOTIDE SEQUENCE</scope>
</reference>
<dbReference type="EMBL" id="OY288114">
    <property type="protein sequence ID" value="CAJ0855837.1"/>
    <property type="molecule type" value="Genomic_DNA"/>
</dbReference>
<dbReference type="Pfam" id="PF00535">
    <property type="entry name" value="Glycos_transf_2"/>
    <property type="match status" value="1"/>
</dbReference>
<sequence length="342" mass="38013">MLELKDSSLREELPRDITNQLFDGAMRGQVTLPLVSVVITNFNYKEYVVQAIKSVASQTYPFIECIIVDDCSTDGSYSEIELQLVKLGKKSFRAIKLETNSGQLAAMKAGLELASGVFINFLDSDDLLLPNFVDANVRLHLNPFYPAAVSASDMMQIDGKGQLLAGTYVSHFKERGTEDVPGVKKLLANGVSCFDARVAIGPPRSEGEYYIERAYSGWPVVACSSLLFRRSVLEMIMPTSTEEWRICSDYLLYKLAHAIGGTLVMPSAYSFYRRHESNNHSSDPVYGAYVAPDAVSTVALDIKISQYIEQNAALFSSFLPESFVEELKSRDIDRWVSVLFGE</sequence>
<dbReference type="GO" id="GO:0016758">
    <property type="term" value="F:hexosyltransferase activity"/>
    <property type="evidence" value="ECO:0007669"/>
    <property type="project" value="UniProtKB-ARBA"/>
</dbReference>
<protein>
    <recommendedName>
        <fullName evidence="1">Glycosyltransferase 2-like domain-containing protein</fullName>
    </recommendedName>
</protein>
<gene>
    <name evidence="2" type="ORF">AMST5_00869</name>
</gene>
<proteinExistence type="predicted"/>
<dbReference type="CDD" id="cd00761">
    <property type="entry name" value="Glyco_tranf_GTA_type"/>
    <property type="match status" value="1"/>
</dbReference>